<dbReference type="EMBL" id="LAZR01001469">
    <property type="protein sequence ID" value="KKN44117.1"/>
    <property type="molecule type" value="Genomic_DNA"/>
</dbReference>
<proteinExistence type="predicted"/>
<comment type="caution">
    <text evidence="1">The sequence shown here is derived from an EMBL/GenBank/DDBJ whole genome shotgun (WGS) entry which is preliminary data.</text>
</comment>
<dbReference type="AlphaFoldDB" id="A0A0F9R4C7"/>
<name>A0A0F9R4C7_9ZZZZ</name>
<evidence type="ECO:0000313" key="1">
    <source>
        <dbReference type="EMBL" id="KKN44117.1"/>
    </source>
</evidence>
<accession>A0A0F9R4C7</accession>
<organism evidence="1">
    <name type="scientific">marine sediment metagenome</name>
    <dbReference type="NCBI Taxonomy" id="412755"/>
    <lineage>
        <taxon>unclassified sequences</taxon>
        <taxon>metagenomes</taxon>
        <taxon>ecological metagenomes</taxon>
    </lineage>
</organism>
<protein>
    <submittedName>
        <fullName evidence="1">Uncharacterized protein</fullName>
    </submittedName>
</protein>
<sequence>MGCDRSIVQRSRWWVNIMKMKKNIKYSYPWLNIPTTVEFNITSSGSTSIKCFEAAVDFFGTEEFAEIALDQPTISNIFFTSLVATTLTKWVRKQVRQFPYRKISITSLTATYGQDHTDLLVDIKCKFRR</sequence>
<reference evidence="1" key="1">
    <citation type="journal article" date="2015" name="Nature">
        <title>Complex archaea that bridge the gap between prokaryotes and eukaryotes.</title>
        <authorList>
            <person name="Spang A."/>
            <person name="Saw J.H."/>
            <person name="Jorgensen S.L."/>
            <person name="Zaremba-Niedzwiedzka K."/>
            <person name="Martijn J."/>
            <person name="Lind A.E."/>
            <person name="van Eijk R."/>
            <person name="Schleper C."/>
            <person name="Guy L."/>
            <person name="Ettema T.J."/>
        </authorList>
    </citation>
    <scope>NUCLEOTIDE SEQUENCE</scope>
</reference>
<gene>
    <name evidence="1" type="ORF">LCGC14_0696440</name>
</gene>